<dbReference type="EC" id="2.7.1.182" evidence="2"/>
<dbReference type="AlphaFoldDB" id="A0AA96V9S7"/>
<dbReference type="GO" id="GO:0004143">
    <property type="term" value="F:ATP-dependent diacylglycerol kinase activity"/>
    <property type="evidence" value="ECO:0007669"/>
    <property type="project" value="InterPro"/>
</dbReference>
<evidence type="ECO:0000313" key="3">
    <source>
        <dbReference type="Proteomes" id="UP001302978"/>
    </source>
</evidence>
<sequence>MSENADSQNKFRNEIARKILHMCSFLIVIFIYFVDKKTACIVIGALLVLLFAANTLLLSSRFQIINDFKVKYFSFLLRDDEKHGYISSNWFLLGCFLSVLLFPKYVAMLGITVLIFGDAFAAIIGVRFGKHKFKNGKSLEGTLGFIVVSYLFLTAFMLLLPDAGISFAVASFIAIPIVAVAEIYSKQIKIDDNLVIPIVFGVLTVVLMKIFEMSGLFV</sequence>
<keyword evidence="1" id="KW-0472">Membrane</keyword>
<keyword evidence="2" id="KW-0418">Kinase</keyword>
<gene>
    <name evidence="2" type="primary">vte5</name>
    <name evidence="2" type="ORF">MmiHf6_14350</name>
</gene>
<keyword evidence="1" id="KW-0812">Transmembrane</keyword>
<dbReference type="InterPro" id="IPR037997">
    <property type="entry name" value="Dgk1-like"/>
</dbReference>
<reference evidence="2 3" key="1">
    <citation type="submission" date="2023-07" db="EMBL/GenBank/DDBJ databases">
        <title>Closed genoem sequence of Methanomicrococcus sp. Hf6.</title>
        <authorList>
            <person name="Poehlein A."/>
            <person name="Protasov E."/>
            <person name="Platt K."/>
            <person name="Reeh H."/>
            <person name="Daniel R."/>
            <person name="Brune A."/>
        </authorList>
    </citation>
    <scope>NUCLEOTIDE SEQUENCE [LARGE SCALE GENOMIC DNA]</scope>
    <source>
        <strain evidence="2 3">Hf6</strain>
    </source>
</reference>
<feature type="transmembrane region" description="Helical" evidence="1">
    <location>
        <begin position="165"/>
        <end position="185"/>
    </location>
</feature>
<organism evidence="2 3">
    <name type="scientific">Methanimicrococcus hongohii</name>
    <dbReference type="NCBI Taxonomy" id="3028295"/>
    <lineage>
        <taxon>Archaea</taxon>
        <taxon>Methanobacteriati</taxon>
        <taxon>Methanobacteriota</taxon>
        <taxon>Stenosarchaea group</taxon>
        <taxon>Methanomicrobia</taxon>
        <taxon>Methanosarcinales</taxon>
        <taxon>Methanosarcinaceae</taxon>
        <taxon>Methanimicrococcus</taxon>
    </lineage>
</organism>
<protein>
    <submittedName>
        <fullName evidence="2">Phytol kinase</fullName>
        <ecNumber evidence="2">2.7.1.182</ecNumber>
    </submittedName>
</protein>
<dbReference type="KEGG" id="mehf:MmiHf6_14350"/>
<feature type="transmembrane region" description="Helical" evidence="1">
    <location>
        <begin position="141"/>
        <end position="159"/>
    </location>
</feature>
<name>A0AA96V9S7_9EURY</name>
<feature type="transmembrane region" description="Helical" evidence="1">
    <location>
        <begin position="194"/>
        <end position="211"/>
    </location>
</feature>
<feature type="transmembrane region" description="Helical" evidence="1">
    <location>
        <begin position="41"/>
        <end position="62"/>
    </location>
</feature>
<dbReference type="Proteomes" id="UP001302978">
    <property type="component" value="Chromosome"/>
</dbReference>
<proteinExistence type="predicted"/>
<keyword evidence="1" id="KW-1133">Transmembrane helix</keyword>
<dbReference type="RefSeq" id="WP_316557279.1">
    <property type="nucleotide sequence ID" value="NZ_CP131059.1"/>
</dbReference>
<accession>A0AA96V9S7</accession>
<dbReference type="GeneID" id="85196029"/>
<dbReference type="GO" id="GO:0010276">
    <property type="term" value="F:phytol kinase activity"/>
    <property type="evidence" value="ECO:0007669"/>
    <property type="project" value="UniProtKB-EC"/>
</dbReference>
<keyword evidence="2" id="KW-0808">Transferase</keyword>
<dbReference type="PANTHER" id="PTHR31303">
    <property type="entry name" value="CTP-DEPENDENT DIACYLGLYCEROL KINASE 1"/>
    <property type="match status" value="1"/>
</dbReference>
<evidence type="ECO:0000313" key="2">
    <source>
        <dbReference type="EMBL" id="WNY24106.1"/>
    </source>
</evidence>
<dbReference type="EMBL" id="CP131059">
    <property type="protein sequence ID" value="WNY24106.1"/>
    <property type="molecule type" value="Genomic_DNA"/>
</dbReference>
<evidence type="ECO:0000256" key="1">
    <source>
        <dbReference type="SAM" id="Phobius"/>
    </source>
</evidence>
<dbReference type="PANTHER" id="PTHR31303:SF1">
    <property type="entry name" value="CTP-DEPENDENT DIACYLGLYCEROL KINASE 1"/>
    <property type="match status" value="1"/>
</dbReference>
<keyword evidence="3" id="KW-1185">Reference proteome</keyword>
<feature type="transmembrane region" description="Helical" evidence="1">
    <location>
        <begin position="108"/>
        <end position="129"/>
    </location>
</feature>
<feature type="transmembrane region" description="Helical" evidence="1">
    <location>
        <begin position="19"/>
        <end position="35"/>
    </location>
</feature>